<dbReference type="SUPFAM" id="SSF55486">
    <property type="entry name" value="Metalloproteases ('zincins'), catalytic domain"/>
    <property type="match status" value="1"/>
</dbReference>
<feature type="transmembrane region" description="Helical" evidence="17">
    <location>
        <begin position="49"/>
        <end position="72"/>
    </location>
</feature>
<sequence length="984" mass="114012">MNLQMGELEIDDIAFLTGGDNNAPRKDVTATCGSLCGPSSRRRYHKSNYCSFIIWSGFVSLLVVVCLTLIFVNPFKDKCHHGNEQTIDPSARTSRNLPLIASNGEIFPWNDIRLPTFITPLHYDLFMHPNLTSFTNKGSVEILFQVEQKTDFVVIHSKELNISEVTLTDNSDKFIKVIKMLEYIPHEQIYLQFANYLQPSKENYTLKMRFSRILEEKLQGFYLSSYVDSSTERIRYLATTHFEPTFARLAFPCFDEPSLKATFSLKMVHDPYHEVFFNAEQQTKIPYNTDGLTLSVFDETVPMSTYLVAFVICDFKTLSARTKEGIHVRVVVPNDQYNQAEYALYAATSILSYFQQFFNITYPLTKLDLIAIPDFGAGAMENWGLITFRTTAILFNEETSGSEIQEQVAIVISHELAHQWFGNLVTMKWWNDLWLNEGFASYVENLGVNHLHADWKMLEQFVLITTQEALALDSLESSHPVMANVTDPREIEAMFDTISYKKGAALIRMLQNFLSTDILRLGLNMYLNKFQYRNAETKDLWKSFTDAVPNSSINVTAVMERWVKQKGFPVITVKSDRNKIYLSQKRFLSSPQTAETIDPNDIPPFAYQWIIPITMITSKNYKAHRLIWFSSTNTAVTLDYGAEWFKLNVNQTGFYRVNYDERNWKKLISVLQKSDYNRHVLSPTDRANLIDDAFALMKIDLLSADIAMNLTLYLETGERDYVPWETALLHFNILDTIMHGDPNLQRYIRKLLQPILTIWGWKDEGSHLTRKLRSTLLFNAMHYGDEQTIRIALRFFGDWMKNFNKLSPNLRQVVYTTGVRYGGIKEWEFCWNKYTTSKVPSDQRILLKALSQTRVPWLLHKLLNLSLNKDEIKRQDTVQVITDVAHNPIGKLLAWRFVRENWNTILSLFGQGSFSMDSIITDLTWHFSTPFDLKEVDEFFKRVEVGSGALAKKQSLERIRANIYWKSNVEHKVVEWLKNVPFNN</sequence>
<evidence type="ECO:0000256" key="14">
    <source>
        <dbReference type="PIRSR" id="PIRSR634016-1"/>
    </source>
</evidence>
<dbReference type="InterPro" id="IPR050344">
    <property type="entry name" value="Peptidase_M1_aminopeptidases"/>
</dbReference>
<dbReference type="STRING" id="1965070.A0A443QYU1"/>
<keyword evidence="8 15" id="KW-0862">Zinc</keyword>
<dbReference type="CDD" id="cd09601">
    <property type="entry name" value="M1_APN-Q_like"/>
    <property type="match status" value="1"/>
</dbReference>
<dbReference type="SUPFAM" id="SSF63737">
    <property type="entry name" value="Leukotriene A4 hydrolase N-terminal domain"/>
    <property type="match status" value="1"/>
</dbReference>
<dbReference type="FunFam" id="1.10.390.10:FF:000016">
    <property type="entry name" value="Glutamyl aminopeptidase"/>
    <property type="match status" value="1"/>
</dbReference>
<evidence type="ECO:0000256" key="4">
    <source>
        <dbReference type="ARBA" id="ARBA00022670"/>
    </source>
</evidence>
<keyword evidence="6 15" id="KW-0479">Metal-binding</keyword>
<keyword evidence="9" id="KW-0735">Signal-anchor</keyword>
<dbReference type="OrthoDB" id="6750768at2759"/>
<dbReference type="Gene3D" id="2.60.40.1730">
    <property type="entry name" value="tricorn interacting facor f3 domain"/>
    <property type="match status" value="1"/>
</dbReference>
<dbReference type="Gene3D" id="2.60.40.1910">
    <property type="match status" value="1"/>
</dbReference>
<dbReference type="InterPro" id="IPR034016">
    <property type="entry name" value="M1_APN-typ"/>
</dbReference>
<comment type="cofactor">
    <cofactor evidence="15 17">
        <name>Zn(2+)</name>
        <dbReference type="ChEBI" id="CHEBI:29105"/>
    </cofactor>
    <text evidence="15 17">Binds 1 zinc ion per subunit.</text>
</comment>
<reference evidence="21 22" key="1">
    <citation type="journal article" date="2018" name="Gigascience">
        <title>Genomes of trombidid mites reveal novel predicted allergens and laterally-transferred genes associated with secondary metabolism.</title>
        <authorList>
            <person name="Dong X."/>
            <person name="Chaisiri K."/>
            <person name="Xia D."/>
            <person name="Armstrong S.D."/>
            <person name="Fang Y."/>
            <person name="Donnelly M.J."/>
            <person name="Kadowaki T."/>
            <person name="McGarry J.W."/>
            <person name="Darby A.C."/>
            <person name="Makepeace B.L."/>
        </authorList>
    </citation>
    <scope>NUCLEOTIDE SEQUENCE [LARGE SCALE GENOMIC DNA]</scope>
    <source>
        <strain evidence="21">UoL-WK</strain>
    </source>
</reference>
<dbReference type="InterPro" id="IPR014782">
    <property type="entry name" value="Peptidase_M1_dom"/>
</dbReference>
<dbReference type="Proteomes" id="UP000285301">
    <property type="component" value="Unassembled WGS sequence"/>
</dbReference>
<dbReference type="GO" id="GO:0005615">
    <property type="term" value="C:extracellular space"/>
    <property type="evidence" value="ECO:0007669"/>
    <property type="project" value="TreeGrafter"/>
</dbReference>
<feature type="binding site" evidence="15">
    <location>
        <position position="418"/>
    </location>
    <ligand>
        <name>Zn(2+)</name>
        <dbReference type="ChEBI" id="CHEBI:29105"/>
        <note>catalytic</note>
    </ligand>
</feature>
<evidence type="ECO:0000256" key="7">
    <source>
        <dbReference type="ARBA" id="ARBA00022801"/>
    </source>
</evidence>
<dbReference type="GO" id="GO:0008270">
    <property type="term" value="F:zinc ion binding"/>
    <property type="evidence" value="ECO:0007669"/>
    <property type="project" value="UniProtKB-UniRule"/>
</dbReference>
<evidence type="ECO:0000256" key="15">
    <source>
        <dbReference type="PIRSR" id="PIRSR634016-3"/>
    </source>
</evidence>
<dbReference type="InterPro" id="IPR027268">
    <property type="entry name" value="Peptidase_M4/M1_CTD_sf"/>
</dbReference>
<dbReference type="Pfam" id="PF11838">
    <property type="entry name" value="ERAP1_C"/>
    <property type="match status" value="1"/>
</dbReference>
<keyword evidence="4 17" id="KW-0645">Protease</keyword>
<dbReference type="InterPro" id="IPR042097">
    <property type="entry name" value="Aminopeptidase_N-like_N_sf"/>
</dbReference>
<dbReference type="AlphaFoldDB" id="A0A443QYU1"/>
<dbReference type="PANTHER" id="PTHR11533:SF299">
    <property type="entry name" value="AMINOPEPTIDASE"/>
    <property type="match status" value="1"/>
</dbReference>
<dbReference type="FunFam" id="2.60.40.1910:FF:000003">
    <property type="entry name" value="Aminopeptidase"/>
    <property type="match status" value="1"/>
</dbReference>
<evidence type="ECO:0000259" key="20">
    <source>
        <dbReference type="Pfam" id="PF17900"/>
    </source>
</evidence>
<proteinExistence type="inferred from homology"/>
<dbReference type="GO" id="GO:0042277">
    <property type="term" value="F:peptide binding"/>
    <property type="evidence" value="ECO:0007669"/>
    <property type="project" value="TreeGrafter"/>
</dbReference>
<feature type="binding site" evidence="15">
    <location>
        <position position="437"/>
    </location>
    <ligand>
        <name>Zn(2+)</name>
        <dbReference type="ChEBI" id="CHEBI:29105"/>
        <note>catalytic</note>
    </ligand>
</feature>
<dbReference type="InterPro" id="IPR045357">
    <property type="entry name" value="Aminopeptidase_N-like_N"/>
</dbReference>
<evidence type="ECO:0000256" key="3">
    <source>
        <dbReference type="ARBA" id="ARBA00010136"/>
    </source>
</evidence>
<evidence type="ECO:0000259" key="19">
    <source>
        <dbReference type="Pfam" id="PF11838"/>
    </source>
</evidence>
<keyword evidence="22" id="KW-1185">Reference proteome</keyword>
<evidence type="ECO:0000256" key="13">
    <source>
        <dbReference type="ARBA" id="ARBA00023180"/>
    </source>
</evidence>
<dbReference type="Gene3D" id="1.25.50.20">
    <property type="match status" value="1"/>
</dbReference>
<keyword evidence="10 17" id="KW-1133">Transmembrane helix</keyword>
<evidence type="ECO:0000256" key="1">
    <source>
        <dbReference type="ARBA" id="ARBA00004606"/>
    </source>
</evidence>
<dbReference type="Pfam" id="PF17900">
    <property type="entry name" value="Peptidase_M1_N"/>
    <property type="match status" value="1"/>
</dbReference>
<feature type="domain" description="Peptidase M1 membrane alanine aminopeptidase" evidence="18">
    <location>
        <begin position="342"/>
        <end position="562"/>
    </location>
</feature>
<evidence type="ECO:0000313" key="21">
    <source>
        <dbReference type="EMBL" id="RWS08189.1"/>
    </source>
</evidence>
<accession>A0A443QYU1</accession>
<dbReference type="Pfam" id="PF01433">
    <property type="entry name" value="Peptidase_M1"/>
    <property type="match status" value="1"/>
</dbReference>
<name>A0A443QYU1_9ACAR</name>
<dbReference type="Gene3D" id="1.10.390.10">
    <property type="entry name" value="Neutral Protease Domain 2"/>
    <property type="match status" value="1"/>
</dbReference>
<feature type="binding site" evidence="15">
    <location>
        <position position="414"/>
    </location>
    <ligand>
        <name>Zn(2+)</name>
        <dbReference type="ChEBI" id="CHEBI:29105"/>
        <note>catalytic</note>
    </ligand>
</feature>
<dbReference type="GO" id="GO:0006508">
    <property type="term" value="P:proteolysis"/>
    <property type="evidence" value="ECO:0007669"/>
    <property type="project" value="UniProtKB-KW"/>
</dbReference>
<dbReference type="PANTHER" id="PTHR11533">
    <property type="entry name" value="PROTEASE M1 ZINC METALLOPROTEASE"/>
    <property type="match status" value="1"/>
</dbReference>
<comment type="caution">
    <text evidence="21">The sequence shown here is derived from an EMBL/GenBank/DDBJ whole genome shotgun (WGS) entry which is preliminary data.</text>
</comment>
<keyword evidence="5 17" id="KW-0812">Transmembrane</keyword>
<evidence type="ECO:0000256" key="12">
    <source>
        <dbReference type="ARBA" id="ARBA00023136"/>
    </source>
</evidence>
<evidence type="ECO:0000256" key="17">
    <source>
        <dbReference type="RuleBase" id="RU364040"/>
    </source>
</evidence>
<keyword evidence="13" id="KW-0325">Glycoprotein</keyword>
<dbReference type="PRINTS" id="PR00756">
    <property type="entry name" value="ALADIPTASE"/>
</dbReference>
<evidence type="ECO:0000256" key="11">
    <source>
        <dbReference type="ARBA" id="ARBA00023049"/>
    </source>
</evidence>
<dbReference type="InterPro" id="IPR001930">
    <property type="entry name" value="Peptidase_M1"/>
</dbReference>
<keyword evidence="12 17" id="KW-0472">Membrane</keyword>
<dbReference type="FunFam" id="1.25.50.20:FF:000005">
    <property type="entry name" value="Aminopeptidase N-like protein"/>
    <property type="match status" value="1"/>
</dbReference>
<evidence type="ECO:0000256" key="6">
    <source>
        <dbReference type="ARBA" id="ARBA00022723"/>
    </source>
</evidence>
<keyword evidence="11 17" id="KW-0482">Metalloprotease</keyword>
<comment type="subcellular location">
    <subcellularLocation>
        <location evidence="2">Cell membrane</location>
        <topology evidence="2">Lipid-anchor</topology>
        <topology evidence="2">GPI-anchor</topology>
    </subcellularLocation>
    <subcellularLocation>
        <location evidence="1">Membrane</location>
        <topology evidence="1">Single-pass type II membrane protein</topology>
    </subcellularLocation>
</comment>
<feature type="domain" description="ERAP1-like C-terminal" evidence="19">
    <location>
        <begin position="644"/>
        <end position="961"/>
    </location>
</feature>
<organism evidence="21 22">
    <name type="scientific">Dinothrombium tinctorium</name>
    <dbReference type="NCBI Taxonomy" id="1965070"/>
    <lineage>
        <taxon>Eukaryota</taxon>
        <taxon>Metazoa</taxon>
        <taxon>Ecdysozoa</taxon>
        <taxon>Arthropoda</taxon>
        <taxon>Chelicerata</taxon>
        <taxon>Arachnida</taxon>
        <taxon>Acari</taxon>
        <taxon>Acariformes</taxon>
        <taxon>Trombidiformes</taxon>
        <taxon>Prostigmata</taxon>
        <taxon>Anystina</taxon>
        <taxon>Parasitengona</taxon>
        <taxon>Trombidioidea</taxon>
        <taxon>Trombidiidae</taxon>
        <taxon>Dinothrombium</taxon>
    </lineage>
</organism>
<feature type="domain" description="Aminopeptidase N-like N-terminal" evidence="20">
    <location>
        <begin position="120"/>
        <end position="307"/>
    </location>
</feature>
<evidence type="ECO:0000256" key="2">
    <source>
        <dbReference type="ARBA" id="ARBA00004609"/>
    </source>
</evidence>
<dbReference type="EMBL" id="NCKU01003092">
    <property type="protein sequence ID" value="RWS08189.1"/>
    <property type="molecule type" value="Genomic_DNA"/>
</dbReference>
<evidence type="ECO:0000259" key="18">
    <source>
        <dbReference type="Pfam" id="PF01433"/>
    </source>
</evidence>
<dbReference type="InterPro" id="IPR024571">
    <property type="entry name" value="ERAP1-like_C_dom"/>
</dbReference>
<feature type="active site" description="Proton acceptor" evidence="14">
    <location>
        <position position="415"/>
    </location>
</feature>
<dbReference type="GO" id="GO:0005886">
    <property type="term" value="C:plasma membrane"/>
    <property type="evidence" value="ECO:0007669"/>
    <property type="project" value="UniProtKB-SubCell"/>
</dbReference>
<dbReference type="GO" id="GO:0005737">
    <property type="term" value="C:cytoplasm"/>
    <property type="evidence" value="ECO:0007669"/>
    <property type="project" value="TreeGrafter"/>
</dbReference>
<dbReference type="GO" id="GO:0070006">
    <property type="term" value="F:metalloaminopeptidase activity"/>
    <property type="evidence" value="ECO:0007669"/>
    <property type="project" value="TreeGrafter"/>
</dbReference>
<evidence type="ECO:0000256" key="16">
    <source>
        <dbReference type="PIRSR" id="PIRSR634016-4"/>
    </source>
</evidence>
<evidence type="ECO:0000256" key="8">
    <source>
        <dbReference type="ARBA" id="ARBA00022833"/>
    </source>
</evidence>
<keyword evidence="7 17" id="KW-0378">Hydrolase</keyword>
<dbReference type="FunFam" id="2.60.40.1730:FF:000001">
    <property type="entry name" value="Leucyl-cystinyl aminopeptidase"/>
    <property type="match status" value="1"/>
</dbReference>
<comment type="similarity">
    <text evidence="3 17">Belongs to the peptidase M1 family.</text>
</comment>
<evidence type="ECO:0000256" key="10">
    <source>
        <dbReference type="ARBA" id="ARBA00022989"/>
    </source>
</evidence>
<dbReference type="EC" id="3.4.11.-" evidence="17"/>
<gene>
    <name evidence="21" type="ORF">B4U79_06153</name>
</gene>
<evidence type="ECO:0000256" key="5">
    <source>
        <dbReference type="ARBA" id="ARBA00022692"/>
    </source>
</evidence>
<keyword evidence="17 21" id="KW-0031">Aminopeptidase</keyword>
<dbReference type="GO" id="GO:0043171">
    <property type="term" value="P:peptide catabolic process"/>
    <property type="evidence" value="ECO:0007669"/>
    <property type="project" value="TreeGrafter"/>
</dbReference>
<protein>
    <recommendedName>
        <fullName evidence="17">Aminopeptidase</fullName>
        <ecNumber evidence="17">3.4.11.-</ecNumber>
    </recommendedName>
</protein>
<evidence type="ECO:0000313" key="22">
    <source>
        <dbReference type="Proteomes" id="UP000285301"/>
    </source>
</evidence>
<evidence type="ECO:0000256" key="9">
    <source>
        <dbReference type="ARBA" id="ARBA00022968"/>
    </source>
</evidence>
<feature type="site" description="Transition state stabilizer" evidence="16">
    <location>
        <position position="500"/>
    </location>
</feature>